<evidence type="ECO:0000259" key="10">
    <source>
        <dbReference type="PROSITE" id="PS50011"/>
    </source>
</evidence>
<protein>
    <submittedName>
        <fullName evidence="11">Si:ch211-63o20.7</fullName>
    </submittedName>
</protein>
<dbReference type="GO" id="GO:0110031">
    <property type="term" value="P:negative regulation of G2/MI transition of meiotic cell cycle"/>
    <property type="evidence" value="ECO:0007669"/>
    <property type="project" value="TreeGrafter"/>
</dbReference>
<dbReference type="Gene3D" id="3.30.200.20">
    <property type="entry name" value="Phosphorylase Kinase, domain 1"/>
    <property type="match status" value="1"/>
</dbReference>
<evidence type="ECO:0000256" key="6">
    <source>
        <dbReference type="ARBA" id="ARBA00037982"/>
    </source>
</evidence>
<evidence type="ECO:0000256" key="2">
    <source>
        <dbReference type="ARBA" id="ARBA00022679"/>
    </source>
</evidence>
<dbReference type="GO" id="GO:0005737">
    <property type="term" value="C:cytoplasm"/>
    <property type="evidence" value="ECO:0007669"/>
    <property type="project" value="TreeGrafter"/>
</dbReference>
<dbReference type="Gene3D" id="1.10.510.10">
    <property type="entry name" value="Transferase(Phosphotransferase) domain 1"/>
    <property type="match status" value="1"/>
</dbReference>
<dbReference type="PROSITE" id="PS00108">
    <property type="entry name" value="PROTEIN_KINASE_ST"/>
    <property type="match status" value="1"/>
</dbReference>
<evidence type="ECO:0000256" key="8">
    <source>
        <dbReference type="RuleBase" id="RU000304"/>
    </source>
</evidence>
<evidence type="ECO:0000313" key="12">
    <source>
        <dbReference type="Proteomes" id="UP000028760"/>
    </source>
</evidence>
<dbReference type="GeneTree" id="ENSGT00940000166937"/>
<dbReference type="InterPro" id="IPR008271">
    <property type="entry name" value="Ser/Thr_kinase_AS"/>
</dbReference>
<dbReference type="Proteomes" id="UP000028760">
    <property type="component" value="Unassembled WGS sequence"/>
</dbReference>
<proteinExistence type="inferred from homology"/>
<dbReference type="PROSITE" id="PS00107">
    <property type="entry name" value="PROTEIN_KINASE_ATP"/>
    <property type="match status" value="1"/>
</dbReference>
<dbReference type="InterPro" id="IPR001245">
    <property type="entry name" value="Ser-Thr/Tyr_kinase_cat_dom"/>
</dbReference>
<reference evidence="12" key="1">
    <citation type="submission" date="2013-10" db="EMBL/GenBank/DDBJ databases">
        <authorList>
            <person name="Schartl M."/>
            <person name="Warren W."/>
        </authorList>
    </citation>
    <scope>NUCLEOTIDE SEQUENCE [LARGE SCALE GENOMIC DNA]</scope>
    <source>
        <strain evidence="12">female</strain>
    </source>
</reference>
<dbReference type="EMBL" id="AYCK01012086">
    <property type="status" value="NOT_ANNOTATED_CDS"/>
    <property type="molecule type" value="Genomic_DNA"/>
</dbReference>
<evidence type="ECO:0000256" key="3">
    <source>
        <dbReference type="ARBA" id="ARBA00022741"/>
    </source>
</evidence>
<evidence type="ECO:0000256" key="9">
    <source>
        <dbReference type="SAM" id="MobiDB-lite"/>
    </source>
</evidence>
<name>A0A096MG35_POEFO</name>
<evidence type="ECO:0000313" key="11">
    <source>
        <dbReference type="Ensembl" id="ENSPFOP00000030376.1"/>
    </source>
</evidence>
<dbReference type="InterPro" id="IPR000719">
    <property type="entry name" value="Prot_kinase_dom"/>
</dbReference>
<keyword evidence="5 7" id="KW-0067">ATP-binding</keyword>
<accession>A0A096MG35</accession>
<evidence type="ECO:0000256" key="5">
    <source>
        <dbReference type="ARBA" id="ARBA00022840"/>
    </source>
</evidence>
<reference evidence="11" key="2">
    <citation type="submission" date="2025-08" db="UniProtKB">
        <authorList>
            <consortium name="Ensembl"/>
        </authorList>
    </citation>
    <scope>IDENTIFICATION</scope>
</reference>
<dbReference type="FunFam" id="1.10.510.10:FF:001574">
    <property type="entry name" value="Si:ch211-63o20.7"/>
    <property type="match status" value="1"/>
</dbReference>
<keyword evidence="3 7" id="KW-0547">Nucleotide-binding</keyword>
<dbReference type="SUPFAM" id="SSF56112">
    <property type="entry name" value="Protein kinase-like (PK-like)"/>
    <property type="match status" value="1"/>
</dbReference>
<evidence type="ECO:0000256" key="4">
    <source>
        <dbReference type="ARBA" id="ARBA00022777"/>
    </source>
</evidence>
<dbReference type="PANTHER" id="PTHR11042:SF173">
    <property type="entry name" value="SI:CH211-63O20.7"/>
    <property type="match status" value="1"/>
</dbReference>
<evidence type="ECO:0000256" key="1">
    <source>
        <dbReference type="ARBA" id="ARBA00022527"/>
    </source>
</evidence>
<dbReference type="GO" id="GO:0004674">
    <property type="term" value="F:protein serine/threonine kinase activity"/>
    <property type="evidence" value="ECO:0007669"/>
    <property type="project" value="UniProtKB-KW"/>
</dbReference>
<dbReference type="InterPro" id="IPR017441">
    <property type="entry name" value="Protein_kinase_ATP_BS"/>
</dbReference>
<keyword evidence="4" id="KW-0418">Kinase</keyword>
<feature type="binding site" evidence="7">
    <location>
        <position position="34"/>
    </location>
    <ligand>
        <name>ATP</name>
        <dbReference type="ChEBI" id="CHEBI:30616"/>
    </ligand>
</feature>
<keyword evidence="2" id="KW-0808">Transferase</keyword>
<dbReference type="AlphaFoldDB" id="A0A096MG35"/>
<feature type="domain" description="Protein kinase" evidence="10">
    <location>
        <begin position="5"/>
        <end position="356"/>
    </location>
</feature>
<dbReference type="PANTHER" id="PTHR11042">
    <property type="entry name" value="EUKARYOTIC TRANSLATION INITIATION FACTOR 2-ALPHA KINASE EIF2-ALPHA KINASE -RELATED"/>
    <property type="match status" value="1"/>
</dbReference>
<dbReference type="InterPro" id="IPR011009">
    <property type="entry name" value="Kinase-like_dom_sf"/>
</dbReference>
<organism evidence="11 12">
    <name type="scientific">Poecilia formosa</name>
    <name type="common">Amazon molly</name>
    <name type="synonym">Limia formosa</name>
    <dbReference type="NCBI Taxonomy" id="48698"/>
    <lineage>
        <taxon>Eukaryota</taxon>
        <taxon>Metazoa</taxon>
        <taxon>Chordata</taxon>
        <taxon>Craniata</taxon>
        <taxon>Vertebrata</taxon>
        <taxon>Euteleostomi</taxon>
        <taxon>Actinopterygii</taxon>
        <taxon>Neopterygii</taxon>
        <taxon>Teleostei</taxon>
        <taxon>Neoteleostei</taxon>
        <taxon>Acanthomorphata</taxon>
        <taxon>Ovalentaria</taxon>
        <taxon>Atherinomorphae</taxon>
        <taxon>Cyprinodontiformes</taxon>
        <taxon>Poeciliidae</taxon>
        <taxon>Poeciliinae</taxon>
        <taxon>Poecilia</taxon>
    </lineage>
</organism>
<dbReference type="PROSITE" id="PS50011">
    <property type="entry name" value="PROTEIN_KINASE_DOM"/>
    <property type="match status" value="1"/>
</dbReference>
<dbReference type="Ensembl" id="ENSPFOT00000023511.1">
    <property type="protein sequence ID" value="ENSPFOP00000030376.1"/>
    <property type="gene ID" value="ENSPFOG00000001871.2"/>
</dbReference>
<keyword evidence="1 8" id="KW-0723">Serine/threonine-protein kinase</keyword>
<dbReference type="GO" id="GO:0005634">
    <property type="term" value="C:nucleus"/>
    <property type="evidence" value="ECO:0007669"/>
    <property type="project" value="TreeGrafter"/>
</dbReference>
<sequence length="356" mass="39262">MEELYTLDREVGRGSYGVVFEGHMAKTGHRVAIKRLPCSNPECIELYLQELWAMRATAKNHVNVIALHSCLLQTGSRSLKPLKPGKLPLRLVESVLKGSVVNPQKGRRSKTLSNTPRRTNSASRLQAGSLRCLALWLVMEYCDGGDLNQYLLSRPPDADRNHSVVLQLCSAVAFLHALGITHRDLKPDNVLVCVTPKGPVIKVADFGLSKMSGAVANGEQCRQHFSSTCGSDFYMAPEVWGGLSYTAQADIFSLGVMFWAVLERITFVEEGTTQEQLGTYVCKGRWLMPLGEDLWENADLQLCIPMKFKRAPPLPPPPGPSVCALLLDMLALNPDARPSADQLEARVRSALRDDSH</sequence>
<dbReference type="Pfam" id="PF07714">
    <property type="entry name" value="PK_Tyr_Ser-Thr"/>
    <property type="match status" value="1"/>
</dbReference>
<feature type="region of interest" description="Disordered" evidence="9">
    <location>
        <begin position="103"/>
        <end position="122"/>
    </location>
</feature>
<dbReference type="GO" id="GO:0005524">
    <property type="term" value="F:ATP binding"/>
    <property type="evidence" value="ECO:0007669"/>
    <property type="project" value="UniProtKB-UniRule"/>
</dbReference>
<keyword evidence="12" id="KW-1185">Reference proteome</keyword>
<reference evidence="11" key="3">
    <citation type="submission" date="2025-09" db="UniProtKB">
        <authorList>
            <consortium name="Ensembl"/>
        </authorList>
    </citation>
    <scope>IDENTIFICATION</scope>
</reference>
<evidence type="ECO:0000256" key="7">
    <source>
        <dbReference type="PROSITE-ProRule" id="PRU10141"/>
    </source>
</evidence>
<dbReference type="EMBL" id="AYCK01012085">
    <property type="status" value="NOT_ANNOTATED_CDS"/>
    <property type="molecule type" value="Genomic_DNA"/>
</dbReference>
<dbReference type="SMART" id="SM00220">
    <property type="entry name" value="S_TKc"/>
    <property type="match status" value="1"/>
</dbReference>
<dbReference type="InterPro" id="IPR050339">
    <property type="entry name" value="CC_SR_Kinase"/>
</dbReference>
<feature type="compositionally biased region" description="Polar residues" evidence="9">
    <location>
        <begin position="111"/>
        <end position="122"/>
    </location>
</feature>
<comment type="similarity">
    <text evidence="6">Belongs to the protein kinase superfamily. Ser/Thr protein kinase family. GCN2 subfamily.</text>
</comment>
<dbReference type="Pfam" id="PF00069">
    <property type="entry name" value="Pkinase"/>
    <property type="match status" value="1"/>
</dbReference>